<evidence type="ECO:0000313" key="3">
    <source>
        <dbReference type="Proteomes" id="UP000006591"/>
    </source>
</evidence>
<dbReference type="Proteomes" id="UP000006591">
    <property type="component" value="Chromosome 4"/>
</dbReference>
<protein>
    <submittedName>
        <fullName evidence="2">Uncharacterized protein</fullName>
    </submittedName>
</protein>
<feature type="compositionally biased region" description="Acidic residues" evidence="1">
    <location>
        <begin position="11"/>
        <end position="27"/>
    </location>
</feature>
<dbReference type="EnsemblPlants" id="ONIVA04G18510.1">
    <property type="protein sequence ID" value="ONIVA04G18510.1"/>
    <property type="gene ID" value="ONIVA04G18510"/>
</dbReference>
<dbReference type="AlphaFoldDB" id="A0A0E0H3Q3"/>
<name>A0A0E0H3Q3_ORYNI</name>
<feature type="region of interest" description="Disordered" evidence="1">
    <location>
        <begin position="1"/>
        <end position="39"/>
    </location>
</feature>
<dbReference type="HOGENOM" id="CLU_2175076_0_0_1"/>
<keyword evidence="3" id="KW-1185">Reference proteome</keyword>
<feature type="compositionally biased region" description="Low complexity" evidence="1">
    <location>
        <begin position="1"/>
        <end position="10"/>
    </location>
</feature>
<evidence type="ECO:0000313" key="2">
    <source>
        <dbReference type="EnsemblPlants" id="ONIVA04G18510.1"/>
    </source>
</evidence>
<evidence type="ECO:0000256" key="1">
    <source>
        <dbReference type="SAM" id="MobiDB-lite"/>
    </source>
</evidence>
<sequence length="110" mass="11384">MRAGAASSAAENDDEEEEEADDDDEEAAAAPDSSCGREACGASHRLAGLISNRSKHGWQSGTTGMGCDYPSQCPRGNSRPRACLLPHDGQGTLPMPVTRGSHGALLEAMA</sequence>
<organism evidence="2">
    <name type="scientific">Oryza nivara</name>
    <name type="common">Indian wild rice</name>
    <name type="synonym">Oryza sativa f. spontanea</name>
    <dbReference type="NCBI Taxonomy" id="4536"/>
    <lineage>
        <taxon>Eukaryota</taxon>
        <taxon>Viridiplantae</taxon>
        <taxon>Streptophyta</taxon>
        <taxon>Embryophyta</taxon>
        <taxon>Tracheophyta</taxon>
        <taxon>Spermatophyta</taxon>
        <taxon>Magnoliopsida</taxon>
        <taxon>Liliopsida</taxon>
        <taxon>Poales</taxon>
        <taxon>Poaceae</taxon>
        <taxon>BOP clade</taxon>
        <taxon>Oryzoideae</taxon>
        <taxon>Oryzeae</taxon>
        <taxon>Oryzinae</taxon>
        <taxon>Oryza</taxon>
    </lineage>
</organism>
<accession>A0A0E0H3Q3</accession>
<proteinExistence type="predicted"/>
<dbReference type="Gramene" id="ONIVA04G18510.1">
    <property type="protein sequence ID" value="ONIVA04G18510.1"/>
    <property type="gene ID" value="ONIVA04G18510"/>
</dbReference>
<reference evidence="2" key="1">
    <citation type="submission" date="2015-04" db="UniProtKB">
        <authorList>
            <consortium name="EnsemblPlants"/>
        </authorList>
    </citation>
    <scope>IDENTIFICATION</scope>
    <source>
        <strain evidence="2">SL10</strain>
    </source>
</reference>
<reference evidence="2" key="2">
    <citation type="submission" date="2018-04" db="EMBL/GenBank/DDBJ databases">
        <title>OnivRS2 (Oryza nivara Reference Sequence Version 2).</title>
        <authorList>
            <person name="Zhang J."/>
            <person name="Kudrna D."/>
            <person name="Lee S."/>
            <person name="Talag J."/>
            <person name="Rajasekar S."/>
            <person name="Welchert J."/>
            <person name="Hsing Y.-I."/>
            <person name="Wing R.A."/>
        </authorList>
    </citation>
    <scope>NUCLEOTIDE SEQUENCE [LARGE SCALE GENOMIC DNA]</scope>
    <source>
        <strain evidence="2">SL10</strain>
    </source>
</reference>